<dbReference type="RefSeq" id="WP_096332507.1">
    <property type="nucleotide sequence ID" value="NZ_FOMX01000022.1"/>
</dbReference>
<evidence type="ECO:0000313" key="2">
    <source>
        <dbReference type="Proteomes" id="UP000199400"/>
    </source>
</evidence>
<accession>A0A1I2EBV0</accession>
<evidence type="ECO:0000313" key="1">
    <source>
        <dbReference type="EMBL" id="SFE90494.1"/>
    </source>
</evidence>
<proteinExistence type="predicted"/>
<dbReference type="GO" id="GO:0004497">
    <property type="term" value="F:monooxygenase activity"/>
    <property type="evidence" value="ECO:0007669"/>
    <property type="project" value="InterPro"/>
</dbReference>
<dbReference type="InterPro" id="IPR036188">
    <property type="entry name" value="FAD/NAD-bd_sf"/>
</dbReference>
<dbReference type="InterPro" id="IPR006905">
    <property type="entry name" value="Flavin_halogenase"/>
</dbReference>
<dbReference type="AlphaFoldDB" id="A0A1I2EBV0"/>
<dbReference type="PANTHER" id="PTHR43747">
    <property type="entry name" value="FAD-BINDING PROTEIN"/>
    <property type="match status" value="1"/>
</dbReference>
<dbReference type="PANTHER" id="PTHR43747:SF1">
    <property type="entry name" value="SLR1998 PROTEIN"/>
    <property type="match status" value="1"/>
</dbReference>
<dbReference type="STRING" id="54.SAMN02745121_06012"/>
<protein>
    <submittedName>
        <fullName evidence="1">Dehydrogenase (Flavoprotein)</fullName>
    </submittedName>
</protein>
<dbReference type="OrthoDB" id="9799983at2"/>
<name>A0A1I2EBV0_9BACT</name>
<organism evidence="1 2">
    <name type="scientific">Nannocystis exedens</name>
    <dbReference type="NCBI Taxonomy" id="54"/>
    <lineage>
        <taxon>Bacteria</taxon>
        <taxon>Pseudomonadati</taxon>
        <taxon>Myxococcota</taxon>
        <taxon>Polyangia</taxon>
        <taxon>Nannocystales</taxon>
        <taxon>Nannocystaceae</taxon>
        <taxon>Nannocystis</taxon>
    </lineage>
</organism>
<reference evidence="2" key="1">
    <citation type="submission" date="2016-10" db="EMBL/GenBank/DDBJ databases">
        <authorList>
            <person name="Varghese N."/>
            <person name="Submissions S."/>
        </authorList>
    </citation>
    <scope>NUCLEOTIDE SEQUENCE [LARGE SCALE GENOMIC DNA]</scope>
    <source>
        <strain evidence="2">ATCC 25963</strain>
    </source>
</reference>
<keyword evidence="2" id="KW-1185">Reference proteome</keyword>
<dbReference type="SUPFAM" id="SSF51905">
    <property type="entry name" value="FAD/NAD(P)-binding domain"/>
    <property type="match status" value="1"/>
</dbReference>
<dbReference type="PRINTS" id="PR00420">
    <property type="entry name" value="RNGMNOXGNASE"/>
</dbReference>
<sequence length="399" mass="44006">MHDVLIVGAGPAGSTAANLLAQAGVRAVALDKDVFPRFHIGESLLPIDLPIFARLGVAMDRESWQFKQGAEFIDERTGEFAFFSFADGLEGTPPHAWQVDRAAFDTMLCDVARSRGADIRFGERVQDVAFADDHVRVVTDRGEHRARYLLDCTGQDAMLGRGGRTIAPLHELGRAAVFCHFDDLSPEVRAELGEQGNIKVLIVEDGWHWLIPMHGGRLSVGLVKWRGKLDDDAFEAALAASPLCRRLTAGATRSASRTIRNWSYKNTRPSGPRWACVGDACAFLDPVFSSGVSLAMLGAERTVDVLVPALAEGREAAADLMAPVHATMQIAYDSFEQLIRRFYHTRLVSHLFFARTPDPQLRRGLISMLAGDVWRDDNPFQDMLRSSRVQPQRVTAPSE</sequence>
<dbReference type="EMBL" id="FOMX01000022">
    <property type="protein sequence ID" value="SFE90494.1"/>
    <property type="molecule type" value="Genomic_DNA"/>
</dbReference>
<dbReference type="Pfam" id="PF04820">
    <property type="entry name" value="Trp_halogenase"/>
    <property type="match status" value="2"/>
</dbReference>
<dbReference type="InterPro" id="IPR050816">
    <property type="entry name" value="Flavin-dep_Halogenase_NPB"/>
</dbReference>
<gene>
    <name evidence="1" type="ORF">SAMN02745121_06012</name>
</gene>
<dbReference type="Gene3D" id="3.50.50.60">
    <property type="entry name" value="FAD/NAD(P)-binding domain"/>
    <property type="match status" value="1"/>
</dbReference>
<dbReference type="Proteomes" id="UP000199400">
    <property type="component" value="Unassembled WGS sequence"/>
</dbReference>